<evidence type="ECO:0000256" key="2">
    <source>
        <dbReference type="ARBA" id="ARBA00023002"/>
    </source>
</evidence>
<dbReference type="SUPFAM" id="SSF50475">
    <property type="entry name" value="FMN-binding split barrel"/>
    <property type="match status" value="1"/>
</dbReference>
<comment type="similarity">
    <text evidence="1">Belongs to the non-flavoprotein flavin reductase family.</text>
</comment>
<dbReference type="InterPro" id="IPR002563">
    <property type="entry name" value="Flavin_Rdtase-like_dom"/>
</dbReference>
<keyword evidence="5" id="KW-1185">Reference proteome</keyword>
<dbReference type="STRING" id="364200.SAMN04488515_1445"/>
<evidence type="ECO:0000313" key="4">
    <source>
        <dbReference type="EMBL" id="SEW18178.1"/>
    </source>
</evidence>
<evidence type="ECO:0000313" key="5">
    <source>
        <dbReference type="Proteomes" id="UP000199167"/>
    </source>
</evidence>
<feature type="domain" description="Flavin reductase like" evidence="3">
    <location>
        <begin position="22"/>
        <end position="163"/>
    </location>
</feature>
<dbReference type="GO" id="GO:0010181">
    <property type="term" value="F:FMN binding"/>
    <property type="evidence" value="ECO:0007669"/>
    <property type="project" value="InterPro"/>
</dbReference>
<dbReference type="InterPro" id="IPR012349">
    <property type="entry name" value="Split_barrel_FMN-bd"/>
</dbReference>
<proteinExistence type="inferred from homology"/>
<organism evidence="4 5">
    <name type="scientific">Cognatiyoonia koreensis</name>
    <dbReference type="NCBI Taxonomy" id="364200"/>
    <lineage>
        <taxon>Bacteria</taxon>
        <taxon>Pseudomonadati</taxon>
        <taxon>Pseudomonadota</taxon>
        <taxon>Alphaproteobacteria</taxon>
        <taxon>Rhodobacterales</taxon>
        <taxon>Paracoccaceae</taxon>
        <taxon>Cognatiyoonia</taxon>
    </lineage>
</organism>
<evidence type="ECO:0000256" key="1">
    <source>
        <dbReference type="ARBA" id="ARBA00008898"/>
    </source>
</evidence>
<dbReference type="EMBL" id="FOIZ01000001">
    <property type="protein sequence ID" value="SEW18178.1"/>
    <property type="molecule type" value="Genomic_DNA"/>
</dbReference>
<dbReference type="RefSeq" id="WP_207510487.1">
    <property type="nucleotide sequence ID" value="NZ_FOIZ01000001.1"/>
</dbReference>
<gene>
    <name evidence="4" type="ORF">SAMN04488515_1445</name>
</gene>
<dbReference type="GO" id="GO:0042602">
    <property type="term" value="F:riboflavin reductase (NADPH) activity"/>
    <property type="evidence" value="ECO:0007669"/>
    <property type="project" value="TreeGrafter"/>
</dbReference>
<dbReference type="Pfam" id="PF01613">
    <property type="entry name" value="Flavin_Reduct"/>
    <property type="match status" value="1"/>
</dbReference>
<evidence type="ECO:0000259" key="3">
    <source>
        <dbReference type="SMART" id="SM00903"/>
    </source>
</evidence>
<sequence length="167" mass="17704">MDAGTIATFDPSTDSESFRGALGTFVTGVTIVTTDSPEGPVAIVANSFASVSLDPPLVLWSPAKASRRFEHFAGSRRFAVHVLAAEQRDICAAIIKSKTAIKKVPMHLSHCGMPIIEGALAAFECNLEATHDAGDHVIVVGRVTKAHHRPGNPLVFHAGKYGEFNAT</sequence>
<dbReference type="PANTHER" id="PTHR30466:SF11">
    <property type="entry name" value="FLAVIN-DEPENDENT MONOOXYGENASE, REDUCTASE SUBUNIT HSAB"/>
    <property type="match status" value="1"/>
</dbReference>
<dbReference type="Gene3D" id="2.30.110.10">
    <property type="entry name" value="Electron Transport, Fmn-binding Protein, Chain A"/>
    <property type="match status" value="1"/>
</dbReference>
<name>A0A1I0PV18_9RHOB</name>
<dbReference type="PANTHER" id="PTHR30466">
    <property type="entry name" value="FLAVIN REDUCTASE"/>
    <property type="match status" value="1"/>
</dbReference>
<accession>A0A1I0PV18</accession>
<protein>
    <submittedName>
        <fullName evidence="4">NADH-FMN oxidoreductase RutF, flavin reductase (DIM6/NTAB) family</fullName>
    </submittedName>
</protein>
<dbReference type="InterPro" id="IPR050268">
    <property type="entry name" value="NADH-dep_flavin_reductase"/>
</dbReference>
<keyword evidence="2" id="KW-0560">Oxidoreductase</keyword>
<dbReference type="AlphaFoldDB" id="A0A1I0PV18"/>
<dbReference type="Proteomes" id="UP000199167">
    <property type="component" value="Unassembled WGS sequence"/>
</dbReference>
<reference evidence="4 5" key="1">
    <citation type="submission" date="2016-10" db="EMBL/GenBank/DDBJ databases">
        <authorList>
            <person name="de Groot N.N."/>
        </authorList>
    </citation>
    <scope>NUCLEOTIDE SEQUENCE [LARGE SCALE GENOMIC DNA]</scope>
    <source>
        <strain evidence="4 5">DSM 17925</strain>
    </source>
</reference>
<dbReference type="SMART" id="SM00903">
    <property type="entry name" value="Flavin_Reduct"/>
    <property type="match status" value="1"/>
</dbReference>